<proteinExistence type="predicted"/>
<dbReference type="AlphaFoldDB" id="A0A4E0QMX4"/>
<evidence type="ECO:0000313" key="1">
    <source>
        <dbReference type="EMBL" id="TGN99940.1"/>
    </source>
</evidence>
<comment type="caution">
    <text evidence="1">The sequence shown here is derived from an EMBL/GenBank/DDBJ whole genome shotgun (WGS) entry which is preliminary data.</text>
</comment>
<evidence type="ECO:0000313" key="2">
    <source>
        <dbReference type="Proteomes" id="UP000030428"/>
    </source>
</evidence>
<keyword evidence="2" id="KW-1185">Reference proteome</keyword>
<sequence length="76" mass="8955">MKHNAYSDNELRKVALMLLTQHLGHANTLRFLSLFMNSNVDYMNIRDELFKGLSVKEIYENAESFWQDKNNPPHQS</sequence>
<gene>
    <name evidence="1" type="ORF">PN36_30760</name>
</gene>
<reference evidence="1 2" key="1">
    <citation type="journal article" date="2016" name="Front. Microbiol.">
        <title>Single-Cell (Meta-)Genomics of a Dimorphic Candidatus Thiomargarita nelsonii Reveals Genomic Plasticity.</title>
        <authorList>
            <person name="Flood B.E."/>
            <person name="Fliss P."/>
            <person name="Jones D.S."/>
            <person name="Dick G.J."/>
            <person name="Jain S."/>
            <person name="Kaster A.K."/>
            <person name="Winkel M."/>
            <person name="Mussmann M."/>
            <person name="Bailey J."/>
        </authorList>
    </citation>
    <scope>NUCLEOTIDE SEQUENCE [LARGE SCALE GENOMIC DNA]</scope>
    <source>
        <strain evidence="1">Hydrate Ridge</strain>
    </source>
</reference>
<protein>
    <submittedName>
        <fullName evidence="1">Uncharacterized protein</fullName>
    </submittedName>
</protein>
<dbReference type="EMBL" id="JSZA02000233">
    <property type="protein sequence ID" value="TGN99940.1"/>
    <property type="molecule type" value="Genomic_DNA"/>
</dbReference>
<dbReference type="Proteomes" id="UP000030428">
    <property type="component" value="Unassembled WGS sequence"/>
</dbReference>
<accession>A0A4E0QMX4</accession>
<organism evidence="1 2">
    <name type="scientific">Candidatus Thiomargarita nelsonii</name>
    <dbReference type="NCBI Taxonomy" id="1003181"/>
    <lineage>
        <taxon>Bacteria</taxon>
        <taxon>Pseudomonadati</taxon>
        <taxon>Pseudomonadota</taxon>
        <taxon>Gammaproteobacteria</taxon>
        <taxon>Thiotrichales</taxon>
        <taxon>Thiotrichaceae</taxon>
        <taxon>Thiomargarita</taxon>
    </lineage>
</organism>
<name>A0A4E0QMX4_9GAMM</name>